<evidence type="ECO:0000256" key="2">
    <source>
        <dbReference type="ARBA" id="ARBA00022475"/>
    </source>
</evidence>
<organism evidence="7">
    <name type="scientific">uncultured Chloroflexota bacterium</name>
    <dbReference type="NCBI Taxonomy" id="166587"/>
    <lineage>
        <taxon>Bacteria</taxon>
        <taxon>Bacillati</taxon>
        <taxon>Chloroflexota</taxon>
        <taxon>environmental samples</taxon>
    </lineage>
</organism>
<evidence type="ECO:0000256" key="6">
    <source>
        <dbReference type="SAM" id="Phobius"/>
    </source>
</evidence>
<name>H5SBF6_9CHLR</name>
<feature type="transmembrane region" description="Helical" evidence="6">
    <location>
        <begin position="6"/>
        <end position="25"/>
    </location>
</feature>
<accession>H5SBF6</accession>
<dbReference type="PANTHER" id="PTHR30482:SF10">
    <property type="entry name" value="HIGH-AFFINITY BRANCHED-CHAIN AMINO ACID TRANSPORT PROTEIN BRAE"/>
    <property type="match status" value="1"/>
</dbReference>
<feature type="transmembrane region" description="Helical" evidence="6">
    <location>
        <begin position="249"/>
        <end position="270"/>
    </location>
</feature>
<keyword evidence="3 6" id="KW-0812">Transmembrane</keyword>
<dbReference type="Pfam" id="PF02653">
    <property type="entry name" value="BPD_transp_2"/>
    <property type="match status" value="1"/>
</dbReference>
<proteinExistence type="predicted"/>
<feature type="transmembrane region" description="Helical" evidence="6">
    <location>
        <begin position="292"/>
        <end position="316"/>
    </location>
</feature>
<dbReference type="AlphaFoldDB" id="H5SBF6"/>
<keyword evidence="2" id="KW-1003">Cell membrane</keyword>
<feature type="transmembrane region" description="Helical" evidence="6">
    <location>
        <begin position="157"/>
        <end position="179"/>
    </location>
</feature>
<keyword evidence="4 6" id="KW-1133">Transmembrane helix</keyword>
<reference evidence="7" key="1">
    <citation type="journal article" date="2005" name="Environ. Microbiol.">
        <title>Genetic and functional properties of uncultivated thermophilic crenarchaeotes from a subsurface gold mine as revealed by analysis of genome fragments.</title>
        <authorList>
            <person name="Nunoura T."/>
            <person name="Hirayama H."/>
            <person name="Takami H."/>
            <person name="Oida H."/>
            <person name="Nishi S."/>
            <person name="Shimamura S."/>
            <person name="Suzuki Y."/>
            <person name="Inagaki F."/>
            <person name="Takai K."/>
            <person name="Nealson K.H."/>
            <person name="Horikoshi K."/>
        </authorList>
    </citation>
    <scope>NUCLEOTIDE SEQUENCE</scope>
</reference>
<reference evidence="7" key="2">
    <citation type="journal article" date="2012" name="PLoS ONE">
        <title>A Deeply Branching Thermophilic Bacterium with an Ancient Acetyl-CoA Pathway Dominates a Subsurface Ecosystem.</title>
        <authorList>
            <person name="Takami H."/>
            <person name="Noguchi H."/>
            <person name="Takaki Y."/>
            <person name="Uchiyama I."/>
            <person name="Toyoda A."/>
            <person name="Nishi S."/>
            <person name="Chee G.-J."/>
            <person name="Arai W."/>
            <person name="Nunoura T."/>
            <person name="Itoh T."/>
            <person name="Hattori M."/>
            <person name="Takai K."/>
        </authorList>
    </citation>
    <scope>NUCLEOTIDE SEQUENCE</scope>
</reference>
<feature type="transmembrane region" description="Helical" evidence="6">
    <location>
        <begin position="210"/>
        <end position="229"/>
    </location>
</feature>
<dbReference type="CDD" id="cd06581">
    <property type="entry name" value="TM_PBP1_LivM_like"/>
    <property type="match status" value="1"/>
</dbReference>
<evidence type="ECO:0000313" key="7">
    <source>
        <dbReference type="EMBL" id="BAL53492.1"/>
    </source>
</evidence>
<evidence type="ECO:0000256" key="5">
    <source>
        <dbReference type="ARBA" id="ARBA00023136"/>
    </source>
</evidence>
<comment type="subcellular location">
    <subcellularLocation>
        <location evidence="1">Cell membrane</location>
        <topology evidence="1">Multi-pass membrane protein</topology>
    </subcellularLocation>
</comment>
<feature type="transmembrane region" description="Helical" evidence="6">
    <location>
        <begin position="37"/>
        <end position="60"/>
    </location>
</feature>
<dbReference type="GO" id="GO:0005886">
    <property type="term" value="C:plasma membrane"/>
    <property type="evidence" value="ECO:0007669"/>
    <property type="project" value="UniProtKB-SubCell"/>
</dbReference>
<sequence length="328" mass="35764">MRQWSHPGLWLSLGLVLILGLWPIVTKDAALREQTFTVLLAIVMASSLNIILGYTGYVSFGHVVFYGLGGYMGVYAIDKWGWPLAAGVLLGGLAAGLLAFVLGRAILRLRGAYFALVTIGINEAMRTFVSNFQPFGASTGIELHFSVYKPYGGAAQALWLTYYLVVALSLAAILLSYWVRQSKLGLGLMAIREDEDAAEVMGVVAPHYKTIAYVLSAILPGMLGVLFFFKNGTVEPKDAFRLHFSIEAIVMVMLGGQGTVLGPLLGAWGYQRLRGTLLTTDWKLAGLALKDFQLVIAGILLLLIVLFVPAGLVGWLQQKFPKLRRVLR</sequence>
<protein>
    <submittedName>
        <fullName evidence="7">Branched-chain amino acid transport system permease protein</fullName>
    </submittedName>
</protein>
<dbReference type="InterPro" id="IPR001851">
    <property type="entry name" value="ABC_transp_permease"/>
</dbReference>
<evidence type="ECO:0000256" key="1">
    <source>
        <dbReference type="ARBA" id="ARBA00004651"/>
    </source>
</evidence>
<dbReference type="InterPro" id="IPR043428">
    <property type="entry name" value="LivM-like"/>
</dbReference>
<dbReference type="GO" id="GO:0015658">
    <property type="term" value="F:branched-chain amino acid transmembrane transporter activity"/>
    <property type="evidence" value="ECO:0007669"/>
    <property type="project" value="InterPro"/>
</dbReference>
<dbReference type="EMBL" id="AP011659">
    <property type="protein sequence ID" value="BAL53492.1"/>
    <property type="molecule type" value="Genomic_DNA"/>
</dbReference>
<dbReference type="PANTHER" id="PTHR30482">
    <property type="entry name" value="HIGH-AFFINITY BRANCHED-CHAIN AMINO ACID TRANSPORT SYSTEM PERMEASE"/>
    <property type="match status" value="1"/>
</dbReference>
<evidence type="ECO:0000256" key="3">
    <source>
        <dbReference type="ARBA" id="ARBA00022692"/>
    </source>
</evidence>
<feature type="transmembrane region" description="Helical" evidence="6">
    <location>
        <begin position="80"/>
        <end position="102"/>
    </location>
</feature>
<gene>
    <name evidence="7" type="ORF">HGMM_F07C06C14</name>
</gene>
<keyword evidence="5 6" id="KW-0472">Membrane</keyword>
<evidence type="ECO:0000256" key="4">
    <source>
        <dbReference type="ARBA" id="ARBA00022989"/>
    </source>
</evidence>